<dbReference type="OrthoDB" id="8189655at2759"/>
<protein>
    <submittedName>
        <fullName evidence="1">Uncharacterized protein</fullName>
    </submittedName>
</protein>
<evidence type="ECO:0000313" key="2">
    <source>
        <dbReference type="Proteomes" id="UP000625711"/>
    </source>
</evidence>
<dbReference type="EMBL" id="JAACXV010000049">
    <property type="protein sequence ID" value="KAF7285643.1"/>
    <property type="molecule type" value="Genomic_DNA"/>
</dbReference>
<dbReference type="Proteomes" id="UP000625711">
    <property type="component" value="Unassembled WGS sequence"/>
</dbReference>
<reference evidence="1" key="1">
    <citation type="submission" date="2020-08" db="EMBL/GenBank/DDBJ databases">
        <title>Genome sequencing and assembly of the red palm weevil Rhynchophorus ferrugineus.</title>
        <authorList>
            <person name="Dias G.B."/>
            <person name="Bergman C.M."/>
            <person name="Manee M."/>
        </authorList>
    </citation>
    <scope>NUCLEOTIDE SEQUENCE</scope>
    <source>
        <strain evidence="1">AA-2017</strain>
        <tissue evidence="1">Whole larva</tissue>
    </source>
</reference>
<evidence type="ECO:0000313" key="1">
    <source>
        <dbReference type="EMBL" id="KAF7285643.1"/>
    </source>
</evidence>
<name>A0A834MJ11_RHYFE</name>
<keyword evidence="2" id="KW-1185">Reference proteome</keyword>
<accession>A0A834MJ11</accession>
<comment type="caution">
    <text evidence="1">The sequence shown here is derived from an EMBL/GenBank/DDBJ whole genome shotgun (WGS) entry which is preliminary data.</text>
</comment>
<organism evidence="1 2">
    <name type="scientific">Rhynchophorus ferrugineus</name>
    <name type="common">Red palm weevil</name>
    <name type="synonym">Curculio ferrugineus</name>
    <dbReference type="NCBI Taxonomy" id="354439"/>
    <lineage>
        <taxon>Eukaryota</taxon>
        <taxon>Metazoa</taxon>
        <taxon>Ecdysozoa</taxon>
        <taxon>Arthropoda</taxon>
        <taxon>Hexapoda</taxon>
        <taxon>Insecta</taxon>
        <taxon>Pterygota</taxon>
        <taxon>Neoptera</taxon>
        <taxon>Endopterygota</taxon>
        <taxon>Coleoptera</taxon>
        <taxon>Polyphaga</taxon>
        <taxon>Cucujiformia</taxon>
        <taxon>Curculionidae</taxon>
        <taxon>Dryophthorinae</taxon>
        <taxon>Rhynchophorus</taxon>
    </lineage>
</organism>
<sequence>MSTEDGESSGRPKEHVIYLRWLLQTKNANNIKLALYLLRESRIKIPTQLNYVQKYFCIAAEIKNLNDLTSPW</sequence>
<gene>
    <name evidence="1" type="ORF">GWI33_010295</name>
</gene>
<proteinExistence type="predicted"/>
<dbReference type="AlphaFoldDB" id="A0A834MJ11"/>